<evidence type="ECO:0000256" key="3">
    <source>
        <dbReference type="ARBA" id="ARBA00022989"/>
    </source>
</evidence>
<dbReference type="Proteomes" id="UP000069940">
    <property type="component" value="Unassembled WGS sequence"/>
</dbReference>
<feature type="transmembrane region" description="Helical" evidence="7">
    <location>
        <begin position="118"/>
        <end position="138"/>
    </location>
</feature>
<sequence>MQREEIIIEHSQLVGDRSGPGAVIHPAAPPAGREPCGPGGQPLLGGKGGGGGGGKLTAINRTHHFTQIIAALAVSIGPLAAGLGKGYPSPAIASLQELQLRQRGNYTAFSVNDQQASWIASLSLLGALFGGMFGGVAMQYGRKRVLALMSLPFSLSWILTVFAKSVETMFFTAFVGGFCCAIVSTVTQVYISEISSPDIRGFLSAIQKIAGHLGMLISYMLGAYLDWRQLAMLVSAAPIMLFISVIYIPETPSFLVLRGCDEEAHRSLQWLRGPHKNVEIELDTIRSNVRTSRINLLNRMSTLASTTSVPNGGTTSQQLPTHLQDPQQQQHQNGNRVSARLSQIVRSCQLPRVSFDTVVSNVKAVMRNARLVKPVSITCGLMIFQRFTGANSFNFYAVTIFSKTFAGMNPHGAAIAVGFVQLLASMLSGLLIDTVGRIPLLIVSSVFMSLALASFGSFVYYGQTNKMLAAASFDLDAQNGNNDWIPLLCVLVFTVAFSLGISPISWLLVGELFPLEYRGIGSSIATSFSYFCAFLGVKTFIDFQAAFGLHGTFWLYACISCVGLFFVIMVVPETKGRDLEEMDPKYVRTLTINR</sequence>
<feature type="transmembrane region" description="Helical" evidence="7">
    <location>
        <begin position="520"/>
        <end position="541"/>
    </location>
</feature>
<keyword evidence="4 7" id="KW-0472">Membrane</keyword>
<dbReference type="InterPro" id="IPR050549">
    <property type="entry name" value="MFS_Trehalose_Transporter"/>
</dbReference>
<reference evidence="9" key="2">
    <citation type="submission" date="2025-05" db="UniProtKB">
        <authorList>
            <consortium name="EnsemblMetazoa"/>
        </authorList>
    </citation>
    <scope>IDENTIFICATION</scope>
    <source>
        <strain evidence="9">Foshan</strain>
    </source>
</reference>
<feature type="transmembrane region" description="Helical" evidence="7">
    <location>
        <begin position="484"/>
        <end position="508"/>
    </location>
</feature>
<evidence type="ECO:0000256" key="6">
    <source>
        <dbReference type="SAM" id="MobiDB-lite"/>
    </source>
</evidence>
<name>A0ABM2A4K8_AEDAL</name>
<dbReference type="GeneID" id="134287523"/>
<evidence type="ECO:0000256" key="5">
    <source>
        <dbReference type="ARBA" id="ARBA00023180"/>
    </source>
</evidence>
<feature type="transmembrane region" description="Helical" evidence="7">
    <location>
        <begin position="412"/>
        <end position="432"/>
    </location>
</feature>
<feature type="region of interest" description="Disordered" evidence="6">
    <location>
        <begin position="29"/>
        <end position="49"/>
    </location>
</feature>
<feature type="domain" description="Major facilitator superfamily (MFS) profile" evidence="8">
    <location>
        <begin position="70"/>
        <end position="575"/>
    </location>
</feature>
<dbReference type="PROSITE" id="PS50850">
    <property type="entry name" value="MFS"/>
    <property type="match status" value="1"/>
</dbReference>
<feature type="compositionally biased region" description="Polar residues" evidence="6">
    <location>
        <begin position="304"/>
        <end position="316"/>
    </location>
</feature>
<proteinExistence type="predicted"/>
<feature type="transmembrane region" description="Helical" evidence="7">
    <location>
        <begin position="145"/>
        <end position="163"/>
    </location>
</feature>
<dbReference type="InterPro" id="IPR003663">
    <property type="entry name" value="Sugar/inositol_transpt"/>
</dbReference>
<dbReference type="PRINTS" id="PR00171">
    <property type="entry name" value="SUGRTRNSPORT"/>
</dbReference>
<dbReference type="PANTHER" id="PTHR48021">
    <property type="match status" value="1"/>
</dbReference>
<evidence type="ECO:0000256" key="1">
    <source>
        <dbReference type="ARBA" id="ARBA00004141"/>
    </source>
</evidence>
<dbReference type="EnsemblMetazoa" id="AALFPA23_024397.R36369">
    <property type="protein sequence ID" value="AALFPA23_024397.P36369"/>
    <property type="gene ID" value="AALFPA23_024397"/>
</dbReference>
<dbReference type="InterPro" id="IPR020846">
    <property type="entry name" value="MFS_dom"/>
</dbReference>
<organism evidence="9 10">
    <name type="scientific">Aedes albopictus</name>
    <name type="common">Asian tiger mosquito</name>
    <name type="synonym">Stegomyia albopicta</name>
    <dbReference type="NCBI Taxonomy" id="7160"/>
    <lineage>
        <taxon>Eukaryota</taxon>
        <taxon>Metazoa</taxon>
        <taxon>Ecdysozoa</taxon>
        <taxon>Arthropoda</taxon>
        <taxon>Hexapoda</taxon>
        <taxon>Insecta</taxon>
        <taxon>Pterygota</taxon>
        <taxon>Neoptera</taxon>
        <taxon>Endopterygota</taxon>
        <taxon>Diptera</taxon>
        <taxon>Nematocera</taxon>
        <taxon>Culicoidea</taxon>
        <taxon>Culicidae</taxon>
        <taxon>Culicinae</taxon>
        <taxon>Aedini</taxon>
        <taxon>Aedes</taxon>
        <taxon>Stegomyia</taxon>
    </lineage>
</organism>
<feature type="transmembrane region" description="Helical" evidence="7">
    <location>
        <begin position="169"/>
        <end position="190"/>
    </location>
</feature>
<dbReference type="SUPFAM" id="SSF103473">
    <property type="entry name" value="MFS general substrate transporter"/>
    <property type="match status" value="1"/>
</dbReference>
<dbReference type="InterPro" id="IPR036259">
    <property type="entry name" value="MFS_trans_sf"/>
</dbReference>
<evidence type="ECO:0000313" key="10">
    <source>
        <dbReference type="Proteomes" id="UP000069940"/>
    </source>
</evidence>
<feature type="region of interest" description="Disordered" evidence="6">
    <location>
        <begin position="304"/>
        <end position="336"/>
    </location>
</feature>
<keyword evidence="5" id="KW-0325">Glycoprotein</keyword>
<evidence type="ECO:0000256" key="7">
    <source>
        <dbReference type="SAM" id="Phobius"/>
    </source>
</evidence>
<dbReference type="RefSeq" id="XP_062705410.1">
    <property type="nucleotide sequence ID" value="XM_062849426.1"/>
</dbReference>
<accession>A0ABM2A4K8</accession>
<dbReference type="PANTHER" id="PTHR48021:SF34">
    <property type="entry name" value="FACILITATED TREHALOSE TRANSPORTER TRET1-2 HOMOLOG-LIKE PROTEIN"/>
    <property type="match status" value="1"/>
</dbReference>
<dbReference type="InterPro" id="IPR005828">
    <property type="entry name" value="MFS_sugar_transport-like"/>
</dbReference>
<feature type="transmembrane region" description="Helical" evidence="7">
    <location>
        <begin position="438"/>
        <end position="463"/>
    </location>
</feature>
<evidence type="ECO:0000259" key="8">
    <source>
        <dbReference type="PROSITE" id="PS50850"/>
    </source>
</evidence>
<evidence type="ECO:0000256" key="2">
    <source>
        <dbReference type="ARBA" id="ARBA00022692"/>
    </source>
</evidence>
<evidence type="ECO:0000313" key="9">
    <source>
        <dbReference type="EnsemblMetazoa" id="AALFPA23_024397.P36369"/>
    </source>
</evidence>
<feature type="compositionally biased region" description="Gly residues" evidence="6">
    <location>
        <begin position="37"/>
        <end position="49"/>
    </location>
</feature>
<dbReference type="Gene3D" id="1.20.1250.20">
    <property type="entry name" value="MFS general substrate transporter like domains"/>
    <property type="match status" value="2"/>
</dbReference>
<keyword evidence="10" id="KW-1185">Reference proteome</keyword>
<feature type="compositionally biased region" description="Low complexity" evidence="6">
    <location>
        <begin position="317"/>
        <end position="332"/>
    </location>
</feature>
<evidence type="ECO:0000256" key="4">
    <source>
        <dbReference type="ARBA" id="ARBA00023136"/>
    </source>
</evidence>
<feature type="transmembrane region" description="Helical" evidence="7">
    <location>
        <begin position="230"/>
        <end position="248"/>
    </location>
</feature>
<keyword evidence="3 7" id="KW-1133">Transmembrane helix</keyword>
<feature type="transmembrane region" description="Helical" evidence="7">
    <location>
        <begin position="202"/>
        <end position="224"/>
    </location>
</feature>
<feature type="transmembrane region" description="Helical" evidence="7">
    <location>
        <begin position="553"/>
        <end position="572"/>
    </location>
</feature>
<reference evidence="10" key="1">
    <citation type="journal article" date="2015" name="Proc. Natl. Acad. Sci. U.S.A.">
        <title>Genome sequence of the Asian Tiger mosquito, Aedes albopictus, reveals insights into its biology, genetics, and evolution.</title>
        <authorList>
            <person name="Chen X.G."/>
            <person name="Jiang X."/>
            <person name="Gu J."/>
            <person name="Xu M."/>
            <person name="Wu Y."/>
            <person name="Deng Y."/>
            <person name="Zhang C."/>
            <person name="Bonizzoni M."/>
            <person name="Dermauw W."/>
            <person name="Vontas J."/>
            <person name="Armbruster P."/>
            <person name="Huang X."/>
            <person name="Yang Y."/>
            <person name="Zhang H."/>
            <person name="He W."/>
            <person name="Peng H."/>
            <person name="Liu Y."/>
            <person name="Wu K."/>
            <person name="Chen J."/>
            <person name="Lirakis M."/>
            <person name="Topalis P."/>
            <person name="Van Leeuwen T."/>
            <person name="Hall A.B."/>
            <person name="Jiang X."/>
            <person name="Thorpe C."/>
            <person name="Mueller R.L."/>
            <person name="Sun C."/>
            <person name="Waterhouse R.M."/>
            <person name="Yan G."/>
            <person name="Tu Z.J."/>
            <person name="Fang X."/>
            <person name="James A.A."/>
        </authorList>
    </citation>
    <scope>NUCLEOTIDE SEQUENCE [LARGE SCALE GENOMIC DNA]</scope>
    <source>
        <strain evidence="10">Foshan</strain>
    </source>
</reference>
<dbReference type="Pfam" id="PF00083">
    <property type="entry name" value="Sugar_tr"/>
    <property type="match status" value="2"/>
</dbReference>
<comment type="subcellular location">
    <subcellularLocation>
        <location evidence="1">Membrane</location>
        <topology evidence="1">Multi-pass membrane protein</topology>
    </subcellularLocation>
</comment>
<protein>
    <recommendedName>
        <fullName evidence="8">Major facilitator superfamily (MFS) profile domain-containing protein</fullName>
    </recommendedName>
</protein>
<keyword evidence="2 7" id="KW-0812">Transmembrane</keyword>